<keyword evidence="1" id="KW-1015">Disulfide bond</keyword>
<feature type="transmembrane region" description="Helical" evidence="3">
    <location>
        <begin position="3959"/>
        <end position="3979"/>
    </location>
</feature>
<dbReference type="InterPro" id="IPR000742">
    <property type="entry name" value="EGF"/>
</dbReference>
<evidence type="ECO:0000256" key="2">
    <source>
        <dbReference type="SAM" id="MobiDB-lite"/>
    </source>
</evidence>
<reference evidence="7 8" key="1">
    <citation type="submission" date="2019-03" db="EMBL/GenBank/DDBJ databases">
        <authorList>
            <person name="Gaulin E."/>
            <person name="Dumas B."/>
        </authorList>
    </citation>
    <scope>NUCLEOTIDE SEQUENCE [LARGE SCALE GENOMIC DNA]</scope>
    <source>
        <strain evidence="7">CBS 568.67</strain>
    </source>
</reference>
<accession>A0A485L0D3</accession>
<keyword evidence="3" id="KW-0812">Transmembrane</keyword>
<evidence type="ECO:0000313" key="6">
    <source>
        <dbReference type="EMBL" id="KAF0695045.1"/>
    </source>
</evidence>
<dbReference type="EMBL" id="VJMH01005520">
    <property type="protein sequence ID" value="KAF0695045.1"/>
    <property type="molecule type" value="Genomic_DNA"/>
</dbReference>
<sequence>MAVVLRRLALLLVLVCIVVDGQKCKLSTIYTKAPGQVQDRTPQTGNYPPYGDCHWMISTPSPNVIVQLDFSFINLDYSSSNDVLLVNLGVDAVIPQGWSEYTRNAQPSGVDEIGQYDYTSATQGGCTGAQNSNFDATACYLTDGTLLTDTTRDGSWMYFVGQYTDVANPISMQSTAQDVYIIFRAFTGNGFSGMDSFGAGSGMGSMAGPVASGSGSGAGASPLPSVYGFSIAYSFVSAYCSGFSTLSPRLDATDVASVTSTLTLKDNVAGSAETNMNCSWILFPYRLVGATKTAFNSIWLTVVADLHGTASLSLYDGTTAKSPLMARFTQANPPHDPLESVYPVVYITYFTDAGPPGKGFVITWQAAYCPSMCTSPAHGTCQYGQCNCNKGWSGAACNIPEGWFCSGSHYNSGDGCDCGCGIYDPDCGSIPADTLACTASPSVALTAFNGAMGRLYNGVCIFCPLPSTIQKQLALPDLTWKDGALHQSCPGVIQCPKGTQCGSTGTCSKVAATAPTEFNQLTLCLASSDCPESTYCNDDFYCEAPPNYALVLTDVSTNVCSIYGLPESPDMTIEFKVQVASPKGTNVLLDYPGLGIRHTSALTFSVGSLSPWITNVNIADGLWHSLAWVWSNANGLMQLYDVANVTRPTLVASTSVSPNVVMTLESNLTLGPFDGAVAFLRLWMETRDPERFFLDSTLAERSNLLAEYRFMDGSARDMSPHGNDFADKDILSFAMTPPQPYACVASPLDISSSFISGSVLSVTAHAISPWSIVMESATGSEILRLDAVASNIDVLVDGVKVLTLSALGATAKAVSIRLQSLTSTSLNVCINDIHCGTLTPSTTAPAAFVVNVSPNNGAQAGLKGVCLLQVASLQALASLISPQTYTTDRDHCTFPFPISVRNCVSFTNYLSAHGYNAATLQGVAQAYTYANLDQSDQPCVCDIMPSWAVSAKITSVDSVTPSVTLQVAYTKIKTTTLPTPSTTPCASNCFMLELVTHHRRLQAASGSGSTSGSASGSGTQSSSGSTAGSSGGSSSSSGSGSSGGSGNAGSGAGSNGGGNPSPGGGPPPPPTVPTGNNAKKYTVKRDFAFTQVNGVWQVLSVSSPGNVSSKICLVTGPDASQVTDDMSAFSCQTTGESTLDTPFPQPFCILNNAKKTCLSDQNSCGLPNGQASYTDLSGSFSDNYTTSVTGGVYICTFNVRPTVLPALEAFAVLSFSVQSLVLSVSDSFAVTNADGTPIVPPLSGNVDFATLPTNKAASSLNATFVLQTVGDKTGAARDGVVVEYDTTFAFPATATSHFCTVPSSTVHVDGSVVFPTYNFQTSKVLPTQSSCTYVVQAPPNDHSFLWLQFLDFNMASAVDRIEIYDVASSSSSPALLLSNVTNQTFATPHYALVFNGVSDFTVSPFPLSRVPLTVMFWIQVPTTVKKDCSVAQACVLTVAKKMKVLGTALSQTNHVAGFTIELAVDTGLLSINYNGAMYTIHQDVRVNKWLHVAFVYRSQDDVAYGYINGARVASTITGAYSATYAVPANPMLFLGGMPTLPDASNVFFSGQLRHVVLFSTAKTSYDINRQMARPCDVTDASLMVCYAISTLNATTLIDSSTNGLHGRFHGTIYSTQPPLQLSTILLKQFTAASSQLLLRYIPASANSTSTFRFLAWVQACPPTCNGHGTCRRGRCHCDVGFSGPQCDTTIASCYPHPLMPSPQGIISFPNAPPPIYHFVPAVNDEGGYTTLDCSWHLRKSQSTILLKLITMDLGAFDRLLVYEDTRQSPMYYETFNLTAAVAMARATFLALGGTTYNQAIFKNVSAVAATAVLWPVGNWSACSKQFHVVTYRRGLACADASTVGLDRDLATTTIVNYWWTESPAAFASQIAVVQLYFNAYDATSASITAEYVVHPLGKASSTMPYPAMFYLEQRRQSYTACQDGAEVGLNVIASLVETATLYKRPYLSVSAYRLANLVDPVFQYAGNWSLNPAMAFSGLVRTPYLSQPQLYQLTVVVQATVVLGTSEQYILSQEENNAGSLVLKISAASKKGMGAWTFGAFGTNDAPSPTNPTSFSQDSLTLAVTFNSGVVTYFVNGLQVGAVDTTAIYDACIQTAMELNTDYNACKQPISWFTDASRLVLGGRFQAGHVLNPWKGQLTKVQIFDHVLPDAVIATLYVGVGSAVTSVSKHVIHSANAPTTASFSTIELLVATVGAVQISSAFLRTWQVSQVGCATPPTAYNLNRTRLALLVNKTLAGAVVYNAFDDTSALVSWVAPNSSFVLTSLGRTKSYGYNLTNGVLLSLLTQYGTLIDNMVYRITSIYVNAIASTGATVSFEFTNALQATIGATTTLTRTNNTWRAPTTVHRLVPPDFGVLPPVVCQDLQNLTVPLTQTSGVITDGLATESTLVTVNKQCSWVLQAPAGQTITLAFDRFDLACSEGALVVFDQTYNTTTSLCNPLPATSLTFGPKLQLRYAIGPPLNGPPLNGHPGAPLPTLSTGFYAKYFFSNDVSTLNKTSVPPSYSAWSILSSIPSGGSTTCALDVTNQSTANPWQIVSVASTTTFDETCYQTTILPADNAWYVTRFDTMSADTRCADWEVDESVPWTADSMQIVGGSDMYTDPPTVVEHAPSLILTQANQSLVNVYESSSNVLQVRYQSSNGGRGGAEIAYYMPTTYYMAPPSYQPSDGSTGDGSRENPFTHTLAYLLTNVLGPGDMIRMYPGRYEGSGYCSLSIPSSIVIESVMGSDWTILDCGGTTRGWQLVHTTGFSIVRGLTFMGCTASSIPITGAALFVSGNALIDACSFTNNVHKAQGTVAIVAPSLTTVRNCIFDSNVAQSGAGVAVLSAAAVIQNSTFVNNNSTATGALFVSLYTEASVTLNNLAEVNVTDSTFVMNKGAKEGGVTIAKFSVVQIVNSVFGANYGSAIGMDSSTVLLDNNTFTANLGSGVVAVKGMLTVSNATFFNNAAKLGAGVYLDNTNYLGMSNAFVSNHALQAGGALFCVSCQLVEQGSQFLGNSVGNGKGSTGGGAMAFSVCNAPDNSIQVYLLQNYFANNSATSAGAVRLDNTYAYAYANQFVSNAATRAGGALQLIGCNSQSSEVVVAFDSNLFQANSAQRGASVDIENSDVLSFTHDMFEANVAQTDGGAVFATAATNIQFQHARFVQCEANLGGAVYMTAGASMSFAHVVFHACTSLSHGGSVYVENSNLTMQHVHVNASTAYGNGGAMVFMSQATSLDISNVTISSCSANKGGAFYVIDSTINQGDVRNVTIVNVSALTMGGAFYSVLAHMTLVNLWTLNSASASGGMMALEDSTATLIDSVVLNATASANGGGFYAIISVLTATNTTLQHNRANNYGGAAYGFASTITVIKSTLTANTALNGGSLYVSSSTLNLDSSRVAHCVAANNGGGVYTDLSDVWVHNTVFESNRAVVAGGATCISNNAVHFLLTTFSKNVAVQGGAMSLTQVTTLMVESCEFANNAAMSDASSTTIQAGGAIAIDHFLQSSSIAHSSFHGNSAGDQTGGAVFVTVSGLTSGTSPTLLFLDDTFHANVAGAGGALYFDTTNVTLIRTLYVENNATAGGGGAIFWQGTLEPRGLTSQNYTNNSALYGPNFASVPVALSVNYTPPAVTPGREWGEASAQTFSGVFLVNVVVRDLVLHYVSLTMCWVQDQYMQTVTTENALEVTLASDTDGAFVTGTSKVKAASGVCNFSAAGVQQMPGHNATLAVTANGMTALDTVDLHIRQCMRGEVTPIGVPQCVRCPFGQFSWNISDNVCHACPVGAVCGGGDAIDALDGYWRFPDSTGICADPRYPYDLCKLPQCLDVSCNGYSKGGAAATVRLHGPDEATILTLNSVADNYQPNQTLFIMGQTLTVKSIVQPVGSNQYQLFVTGPGSTSLPTTGTVDIYQRGTESCKPGYTGNLCFQCANGYTRSGKTACVGCPKNYTLTVAVLVLGIFGVAAVAVVLIIMTINKSKAKADLYSILSKIFTSYMQLVGLAGSFNVDWPREVKAMFDSQSQVSNPGDKLISIQCLMDYYKTTATHNPLGDLSDYYAQLIVFMSLPLCAVIFPVLFWRLRYRLVERRHRQREWGASLNAVLGRGTGADVFVEDDEIEAILAELKEAPSEIVLDGIRKRSNLDEGPQPLSVVKDAFLQATKEEMKDKSILSIIVLMFLVHPGLTNQIFQLYTCTELGYDGIGDRLYYLNPDLDVQCYTSSHWKWMLLVGLPGMIIYTLGIPFFAFRVLHARRHELDLPRTKLQFGFLYDGYKLEYYFWEIWIMMRKVLVSFISVFLKSWGSAPQALGATGLVFAALFGHVLSNPYEEDCVNGLEMKSLLACLFTLYCGLYLLEPSFAPSTRVVFGIFIITANCLFVVAFGKLMIIQVKKKAQDAMSQLTKQKHVNLILTKVRKSVARKSTMSLPVEPVLTSDEIQLKLDKTEAVQQT</sequence>
<feature type="compositionally biased region" description="Low complexity" evidence="2">
    <location>
        <begin position="1004"/>
        <end position="1039"/>
    </location>
</feature>
<dbReference type="PROSITE" id="PS00022">
    <property type="entry name" value="EGF_1"/>
    <property type="match status" value="1"/>
</dbReference>
<keyword evidence="3" id="KW-1133">Transmembrane helix</keyword>
<dbReference type="CDD" id="cd00041">
    <property type="entry name" value="CUB"/>
    <property type="match status" value="1"/>
</dbReference>
<feature type="compositionally biased region" description="Pro residues" evidence="2">
    <location>
        <begin position="1063"/>
        <end position="1072"/>
    </location>
</feature>
<dbReference type="InterPro" id="IPR035914">
    <property type="entry name" value="Sperma_CUB_dom_sf"/>
</dbReference>
<dbReference type="Proteomes" id="UP000332933">
    <property type="component" value="Unassembled WGS sequence"/>
</dbReference>
<dbReference type="InterPro" id="IPR006626">
    <property type="entry name" value="PbH1"/>
</dbReference>
<dbReference type="CDD" id="cd00055">
    <property type="entry name" value="EGF_Lam"/>
    <property type="match status" value="1"/>
</dbReference>
<evidence type="ECO:0000256" key="3">
    <source>
        <dbReference type="SAM" id="Phobius"/>
    </source>
</evidence>
<reference evidence="6" key="2">
    <citation type="submission" date="2019-06" db="EMBL/GenBank/DDBJ databases">
        <title>Genomics analysis of Aphanomyces spp. identifies a new class of oomycete effector associated with host adaptation.</title>
        <authorList>
            <person name="Gaulin E."/>
        </authorList>
    </citation>
    <scope>NUCLEOTIDE SEQUENCE</scope>
    <source>
        <strain evidence="6">CBS 578.67</strain>
    </source>
</reference>
<feature type="transmembrane region" description="Helical" evidence="3">
    <location>
        <begin position="4195"/>
        <end position="4216"/>
    </location>
</feature>
<dbReference type="PANTHER" id="PTHR11319:SF35">
    <property type="entry name" value="OUTER MEMBRANE PROTEIN PMPC-RELATED"/>
    <property type="match status" value="1"/>
</dbReference>
<dbReference type="InterPro" id="IPR013320">
    <property type="entry name" value="ConA-like_dom_sf"/>
</dbReference>
<dbReference type="PROSITE" id="PS01180">
    <property type="entry name" value="CUB"/>
    <property type="match status" value="1"/>
</dbReference>
<organism evidence="7 8">
    <name type="scientific">Aphanomyces stellatus</name>
    <dbReference type="NCBI Taxonomy" id="120398"/>
    <lineage>
        <taxon>Eukaryota</taxon>
        <taxon>Sar</taxon>
        <taxon>Stramenopiles</taxon>
        <taxon>Oomycota</taxon>
        <taxon>Saprolegniomycetes</taxon>
        <taxon>Saprolegniales</taxon>
        <taxon>Verrucalvaceae</taxon>
        <taxon>Aphanomyces</taxon>
    </lineage>
</organism>
<feature type="signal peptide" evidence="4">
    <location>
        <begin position="1"/>
        <end position="21"/>
    </location>
</feature>
<name>A0A485L0D3_9STRA</name>
<dbReference type="Gene3D" id="2.10.25.10">
    <property type="entry name" value="Laminin"/>
    <property type="match status" value="2"/>
</dbReference>
<evidence type="ECO:0000259" key="5">
    <source>
        <dbReference type="PROSITE" id="PS01180"/>
    </source>
</evidence>
<feature type="chain" id="PRO_5033437257" evidence="4">
    <location>
        <begin position="22"/>
        <end position="4418"/>
    </location>
</feature>
<feature type="region of interest" description="Disordered" evidence="2">
    <location>
        <begin position="1002"/>
        <end position="1078"/>
    </location>
</feature>
<keyword evidence="3" id="KW-0472">Membrane</keyword>
<feature type="domain" description="CUB" evidence="5">
    <location>
        <begin position="2360"/>
        <end position="2487"/>
    </location>
</feature>
<dbReference type="InterPro" id="IPR002049">
    <property type="entry name" value="LE_dom"/>
</dbReference>
<gene>
    <name evidence="7" type="primary">Aste57867_14103</name>
    <name evidence="6" type="ORF">As57867_014052</name>
    <name evidence="7" type="ORF">ASTE57867_14103</name>
</gene>
<keyword evidence="4" id="KW-0732">Signal</keyword>
<dbReference type="InterPro" id="IPR000859">
    <property type="entry name" value="CUB_dom"/>
</dbReference>
<dbReference type="SMART" id="SM00710">
    <property type="entry name" value="PbH1"/>
    <property type="match status" value="13"/>
</dbReference>
<feature type="transmembrane region" description="Helical" evidence="3">
    <location>
        <begin position="4273"/>
        <end position="4292"/>
    </location>
</feature>
<dbReference type="Gene3D" id="2.60.120.290">
    <property type="entry name" value="Spermadhesin, CUB domain"/>
    <property type="match status" value="2"/>
</dbReference>
<feature type="transmembrane region" description="Helical" evidence="3">
    <location>
        <begin position="4304"/>
        <end position="4323"/>
    </location>
</feature>
<dbReference type="SUPFAM" id="SSF51126">
    <property type="entry name" value="Pectin lyase-like"/>
    <property type="match status" value="5"/>
</dbReference>
<dbReference type="SUPFAM" id="SSF49854">
    <property type="entry name" value="Spermadhesin, CUB domain"/>
    <property type="match status" value="3"/>
</dbReference>
<evidence type="ECO:0000256" key="4">
    <source>
        <dbReference type="SAM" id="SignalP"/>
    </source>
</evidence>
<keyword evidence="8" id="KW-1185">Reference proteome</keyword>
<evidence type="ECO:0000313" key="7">
    <source>
        <dbReference type="EMBL" id="VFT90931.1"/>
    </source>
</evidence>
<dbReference type="PROSITE" id="PS01186">
    <property type="entry name" value="EGF_2"/>
    <property type="match status" value="1"/>
</dbReference>
<dbReference type="EMBL" id="CAADRA010005541">
    <property type="protein sequence ID" value="VFT90931.1"/>
    <property type="molecule type" value="Genomic_DNA"/>
</dbReference>
<evidence type="ECO:0000256" key="1">
    <source>
        <dbReference type="ARBA" id="ARBA00023157"/>
    </source>
</evidence>
<feature type="transmembrane region" description="Helical" evidence="3">
    <location>
        <begin position="3921"/>
        <end position="3947"/>
    </location>
</feature>
<feature type="transmembrane region" description="Helical" evidence="3">
    <location>
        <begin position="4027"/>
        <end position="4051"/>
    </location>
</feature>
<dbReference type="Pfam" id="PF23106">
    <property type="entry name" value="EGF_Teneurin"/>
    <property type="match status" value="1"/>
</dbReference>
<dbReference type="Pfam" id="PF13385">
    <property type="entry name" value="Laminin_G_3"/>
    <property type="match status" value="1"/>
</dbReference>
<feature type="compositionally biased region" description="Gly residues" evidence="2">
    <location>
        <begin position="1040"/>
        <end position="1062"/>
    </location>
</feature>
<feature type="transmembrane region" description="Helical" evidence="3">
    <location>
        <begin position="4140"/>
        <end position="4159"/>
    </location>
</feature>
<feature type="transmembrane region" description="Helical" evidence="3">
    <location>
        <begin position="4335"/>
        <end position="4356"/>
    </location>
</feature>
<dbReference type="Gene3D" id="2.60.120.200">
    <property type="match status" value="3"/>
</dbReference>
<dbReference type="PANTHER" id="PTHR11319">
    <property type="entry name" value="G PROTEIN-COUPLED RECEPTOR-RELATED"/>
    <property type="match status" value="1"/>
</dbReference>
<dbReference type="InterPro" id="IPR011050">
    <property type="entry name" value="Pectin_lyase_fold/virulence"/>
</dbReference>
<proteinExistence type="predicted"/>
<evidence type="ECO:0000313" key="8">
    <source>
        <dbReference type="Proteomes" id="UP000332933"/>
    </source>
</evidence>
<dbReference type="OrthoDB" id="77931at2759"/>
<protein>
    <submittedName>
        <fullName evidence="7">Aste57867_14103 protein</fullName>
    </submittedName>
</protein>
<dbReference type="SUPFAM" id="SSF49899">
    <property type="entry name" value="Concanavalin A-like lectins/glucanases"/>
    <property type="match status" value="3"/>
</dbReference>